<feature type="signal peptide" evidence="2">
    <location>
        <begin position="1"/>
        <end position="22"/>
    </location>
</feature>
<name>D2VS03_NAEGR</name>
<feature type="chain" id="PRO_5003038778" evidence="2">
    <location>
        <begin position="23"/>
        <end position="204"/>
    </location>
</feature>
<dbReference type="KEGG" id="ngr:NAEGRDRAFT_71766"/>
<feature type="transmembrane region" description="Helical" evidence="1">
    <location>
        <begin position="185"/>
        <end position="203"/>
    </location>
</feature>
<evidence type="ECO:0000313" key="4">
    <source>
        <dbReference type="Proteomes" id="UP000006671"/>
    </source>
</evidence>
<proteinExistence type="predicted"/>
<dbReference type="InParanoid" id="D2VS03"/>
<reference evidence="3 4" key="1">
    <citation type="journal article" date="2010" name="Cell">
        <title>The genome of Naegleria gruberi illuminates early eukaryotic versatility.</title>
        <authorList>
            <person name="Fritz-Laylin L.K."/>
            <person name="Prochnik S.E."/>
            <person name="Ginger M.L."/>
            <person name="Dacks J.B."/>
            <person name="Carpenter M.L."/>
            <person name="Field M.C."/>
            <person name="Kuo A."/>
            <person name="Paredez A."/>
            <person name="Chapman J."/>
            <person name="Pham J."/>
            <person name="Shu S."/>
            <person name="Neupane R."/>
            <person name="Cipriano M."/>
            <person name="Mancuso J."/>
            <person name="Tu H."/>
            <person name="Salamov A."/>
            <person name="Lindquist E."/>
            <person name="Shapiro H."/>
            <person name="Lucas S."/>
            <person name="Grigoriev I.V."/>
            <person name="Cande W.Z."/>
            <person name="Fulton C."/>
            <person name="Rokhsar D.S."/>
            <person name="Dawson S.C."/>
        </authorList>
    </citation>
    <scope>NUCLEOTIDE SEQUENCE [LARGE SCALE GENOMIC DNA]</scope>
    <source>
        <strain evidence="3 4">NEG-M</strain>
    </source>
</reference>
<evidence type="ECO:0000313" key="3">
    <source>
        <dbReference type="EMBL" id="EFC40335.1"/>
    </source>
</evidence>
<dbReference type="AlphaFoldDB" id="D2VS03"/>
<protein>
    <submittedName>
        <fullName evidence="3">Predicted protein</fullName>
    </submittedName>
</protein>
<dbReference type="GeneID" id="8854766"/>
<dbReference type="OMA" id="YEDDACQ"/>
<evidence type="ECO:0000256" key="2">
    <source>
        <dbReference type="SAM" id="SignalP"/>
    </source>
</evidence>
<keyword evidence="1" id="KW-1133">Transmembrane helix</keyword>
<keyword evidence="1" id="KW-0472">Membrane</keyword>
<organism evidence="4">
    <name type="scientific">Naegleria gruberi</name>
    <name type="common">Amoeba</name>
    <dbReference type="NCBI Taxonomy" id="5762"/>
    <lineage>
        <taxon>Eukaryota</taxon>
        <taxon>Discoba</taxon>
        <taxon>Heterolobosea</taxon>
        <taxon>Tetramitia</taxon>
        <taxon>Eutetramitia</taxon>
        <taxon>Vahlkampfiidae</taxon>
        <taxon>Naegleria</taxon>
    </lineage>
</organism>
<evidence type="ECO:0000256" key="1">
    <source>
        <dbReference type="SAM" id="Phobius"/>
    </source>
</evidence>
<dbReference type="RefSeq" id="XP_002673079.1">
    <property type="nucleotide sequence ID" value="XM_002673033.1"/>
</dbReference>
<keyword evidence="4" id="KW-1185">Reference proteome</keyword>
<keyword evidence="1" id="KW-0812">Transmembrane</keyword>
<dbReference type="PROSITE" id="PS51257">
    <property type="entry name" value="PROKAR_LIPOPROTEIN"/>
    <property type="match status" value="1"/>
</dbReference>
<gene>
    <name evidence="3" type="ORF">NAEGRDRAFT_71766</name>
</gene>
<keyword evidence="2" id="KW-0732">Signal</keyword>
<dbReference type="Proteomes" id="UP000006671">
    <property type="component" value="Unassembled WGS sequence"/>
</dbReference>
<accession>D2VS03</accession>
<dbReference type="EMBL" id="GG738893">
    <property type="protein sequence ID" value="EFC40335.1"/>
    <property type="molecule type" value="Genomic_DNA"/>
</dbReference>
<dbReference type="VEuPathDB" id="AmoebaDB:NAEGRDRAFT_71766"/>
<dbReference type="OrthoDB" id="10337351at2759"/>
<sequence length="204" mass="21965">MKSIIFLIATLLLACFVYRAESALRATYWYQGTTCSGTSFLMTIRDNAAGCNVTSCTPYSNEPTVLSQSFECPTSYPQNPTLKSGEISIYAYSNTTTCDSTTLNRYDVYKTNVCIKSGILFGPSAKSGQYVNCEKVVTYSDENCQTVSTSAPITLNSCASGKINKCLLSSNSTTNAGNSMRHSQSIVSLVVLMIVGLIAVASLF</sequence>